<dbReference type="GO" id="GO:0006397">
    <property type="term" value="P:mRNA processing"/>
    <property type="evidence" value="ECO:0007669"/>
    <property type="project" value="InterPro"/>
</dbReference>
<dbReference type="Proteomes" id="UP000015354">
    <property type="component" value="Unassembled WGS sequence"/>
</dbReference>
<dbReference type="PANTHER" id="PTHR15439">
    <property type="entry name" value="RETINOBLASTOMA-BINDING PROTEIN 6"/>
    <property type="match status" value="1"/>
</dbReference>
<accession>S9UPE8</accession>
<keyword evidence="8" id="KW-1185">Reference proteome</keyword>
<protein>
    <submittedName>
        <fullName evidence="7">Nucleic acid binding protein</fullName>
    </submittedName>
</protein>
<feature type="region of interest" description="Disordered" evidence="5">
    <location>
        <begin position="314"/>
        <end position="343"/>
    </location>
</feature>
<dbReference type="GO" id="GO:0061630">
    <property type="term" value="F:ubiquitin protein ligase activity"/>
    <property type="evidence" value="ECO:0007669"/>
    <property type="project" value="InterPro"/>
</dbReference>
<feature type="compositionally biased region" description="Low complexity" evidence="5">
    <location>
        <begin position="160"/>
        <end position="174"/>
    </location>
</feature>
<dbReference type="InterPro" id="IPR001878">
    <property type="entry name" value="Znf_CCHC"/>
</dbReference>
<dbReference type="SUPFAM" id="SSF57850">
    <property type="entry name" value="RING/U-box"/>
    <property type="match status" value="1"/>
</dbReference>
<dbReference type="InterPro" id="IPR033489">
    <property type="entry name" value="RBBP6"/>
</dbReference>
<reference evidence="7 8" key="1">
    <citation type="journal article" date="2013" name="PLoS ONE">
        <title>Predicting the Proteins of Angomonas deanei, Strigomonas culicis and Their Respective Endosymbionts Reveals New Aspects of the Trypanosomatidae Family.</title>
        <authorList>
            <person name="Motta M.C."/>
            <person name="Martins A.C."/>
            <person name="de Souza S.S."/>
            <person name="Catta-Preta C.M."/>
            <person name="Silva R."/>
            <person name="Klein C.C."/>
            <person name="de Almeida L.G."/>
            <person name="de Lima Cunha O."/>
            <person name="Ciapina L.P."/>
            <person name="Brocchi M."/>
            <person name="Colabardini A.C."/>
            <person name="de Araujo Lima B."/>
            <person name="Machado C.R."/>
            <person name="de Almeida Soares C.M."/>
            <person name="Probst C.M."/>
            <person name="de Menezes C.B."/>
            <person name="Thompson C.E."/>
            <person name="Bartholomeu D.C."/>
            <person name="Gradia D.F."/>
            <person name="Pavoni D.P."/>
            <person name="Grisard E.C."/>
            <person name="Fantinatti-Garboggini F."/>
            <person name="Marchini F.K."/>
            <person name="Rodrigues-Luiz G.F."/>
            <person name="Wagner G."/>
            <person name="Goldman G.H."/>
            <person name="Fietto J.L."/>
            <person name="Elias M.C."/>
            <person name="Goldman M.H."/>
            <person name="Sagot M.F."/>
            <person name="Pereira M."/>
            <person name="Stoco P.H."/>
            <person name="de Mendonca-Neto R.P."/>
            <person name="Teixeira S.M."/>
            <person name="Maciel T.E."/>
            <person name="de Oliveira Mendes T.A."/>
            <person name="Urmenyi T.P."/>
            <person name="de Souza W."/>
            <person name="Schenkman S."/>
            <person name="de Vasconcelos A.T."/>
        </authorList>
    </citation>
    <scope>NUCLEOTIDE SEQUENCE [LARGE SCALE GENOMIC DNA]</scope>
</reference>
<keyword evidence="2 4" id="KW-0863">Zinc-finger</keyword>
<dbReference type="InterPro" id="IPR036875">
    <property type="entry name" value="Znf_CCHC_sf"/>
</dbReference>
<dbReference type="SUPFAM" id="SSF57756">
    <property type="entry name" value="Retrovirus zinc finger-like domains"/>
    <property type="match status" value="1"/>
</dbReference>
<feature type="domain" description="CCHC-type" evidence="6">
    <location>
        <begin position="238"/>
        <end position="253"/>
    </location>
</feature>
<evidence type="ECO:0000256" key="4">
    <source>
        <dbReference type="PROSITE-ProRule" id="PRU00047"/>
    </source>
</evidence>
<dbReference type="Gene3D" id="3.30.40.10">
    <property type="entry name" value="Zinc/RING finger domain, C3HC4 (zinc finger)"/>
    <property type="match status" value="1"/>
</dbReference>
<evidence type="ECO:0000259" key="6">
    <source>
        <dbReference type="PROSITE" id="PS50158"/>
    </source>
</evidence>
<keyword evidence="3" id="KW-0862">Zinc</keyword>
<dbReference type="GO" id="GO:0003676">
    <property type="term" value="F:nucleic acid binding"/>
    <property type="evidence" value="ECO:0007669"/>
    <property type="project" value="InterPro"/>
</dbReference>
<sequence length="430" mass="46868">MCRIYFFSYMEHNSACASLLLCARLDTLLPCPAYYVALSPSLFSDATLYLSRFERSTRNRFAYTTFPIEKKMVSITFRLKSSNYVGTIDIKGNVISYQEALEAIASKISAQPDEIRVFMAGSTALLHPEEHIPAYAAVEVVRESAAGKAPTRPRAPPPGAHAGRAAAMAAPASANKDSEKEERHLTEEERLAQLQNEVALDTGISEVQGRFRREAPHAMQNNRRREENLLPPPDGYICHNCGKGGHFIQHCPSARNGGHLKELSLPLGIPESMLEECSMDDPAPKFITRDHRIVKRRLDASALYSVASLIQSGTRGEDGVSVGTATADGDGKGQDDKPAEGGADQGNRDAYLCIVDGVLAKNAVKTQCCGKLLCADCFDQLLSAALDSDDGEPALCPHCKELLLLDSVAPALEARQVIETLARKKRPREE</sequence>
<organism evidence="7 8">
    <name type="scientific">Strigomonas culicis</name>
    <dbReference type="NCBI Taxonomy" id="28005"/>
    <lineage>
        <taxon>Eukaryota</taxon>
        <taxon>Discoba</taxon>
        <taxon>Euglenozoa</taxon>
        <taxon>Kinetoplastea</taxon>
        <taxon>Metakinetoplastina</taxon>
        <taxon>Trypanosomatida</taxon>
        <taxon>Trypanosomatidae</taxon>
        <taxon>Strigomonadinae</taxon>
        <taxon>Strigomonas</taxon>
    </lineage>
</organism>
<dbReference type="EMBL" id="ATMH01002670">
    <property type="protein sequence ID" value="EPY32767.1"/>
    <property type="molecule type" value="Genomic_DNA"/>
</dbReference>
<evidence type="ECO:0000313" key="7">
    <source>
        <dbReference type="EMBL" id="EPY32767.1"/>
    </source>
</evidence>
<evidence type="ECO:0000313" key="8">
    <source>
        <dbReference type="Proteomes" id="UP000015354"/>
    </source>
</evidence>
<evidence type="ECO:0000256" key="3">
    <source>
        <dbReference type="ARBA" id="ARBA00022833"/>
    </source>
</evidence>
<dbReference type="Pfam" id="PF13696">
    <property type="entry name" value="zf-CCHC_2"/>
    <property type="match status" value="1"/>
</dbReference>
<dbReference type="InterPro" id="IPR025829">
    <property type="entry name" value="Zn_knuckle_CX2CX3GHX4C"/>
</dbReference>
<dbReference type="AlphaFoldDB" id="S9UPE8"/>
<dbReference type="GO" id="GO:0006511">
    <property type="term" value="P:ubiquitin-dependent protein catabolic process"/>
    <property type="evidence" value="ECO:0007669"/>
    <property type="project" value="TreeGrafter"/>
</dbReference>
<gene>
    <name evidence="7" type="ORF">STCU_02670</name>
</gene>
<feature type="compositionally biased region" description="Basic and acidic residues" evidence="5">
    <location>
        <begin position="176"/>
        <end position="187"/>
    </location>
</feature>
<proteinExistence type="predicted"/>
<dbReference type="PROSITE" id="PS50158">
    <property type="entry name" value="ZF_CCHC"/>
    <property type="match status" value="1"/>
</dbReference>
<dbReference type="GO" id="GO:0008270">
    <property type="term" value="F:zinc ion binding"/>
    <property type="evidence" value="ECO:0007669"/>
    <property type="project" value="UniProtKB-KW"/>
</dbReference>
<dbReference type="InterPro" id="IPR013083">
    <property type="entry name" value="Znf_RING/FYVE/PHD"/>
</dbReference>
<dbReference type="OrthoDB" id="106784at2759"/>
<feature type="region of interest" description="Disordered" evidence="5">
    <location>
        <begin position="146"/>
        <end position="187"/>
    </location>
</feature>
<dbReference type="GO" id="GO:0016567">
    <property type="term" value="P:protein ubiquitination"/>
    <property type="evidence" value="ECO:0007669"/>
    <property type="project" value="InterPro"/>
</dbReference>
<comment type="caution">
    <text evidence="7">The sequence shown here is derived from an EMBL/GenBank/DDBJ whole genome shotgun (WGS) entry which is preliminary data.</text>
</comment>
<dbReference type="PANTHER" id="PTHR15439:SF0">
    <property type="entry name" value="CELL DIVISION CYCLE AND APOPTOSIS REGULATOR PROTEIN 1-RELATED"/>
    <property type="match status" value="1"/>
</dbReference>
<dbReference type="Gene3D" id="4.10.60.10">
    <property type="entry name" value="Zinc finger, CCHC-type"/>
    <property type="match status" value="1"/>
</dbReference>
<dbReference type="GO" id="GO:0005634">
    <property type="term" value="C:nucleus"/>
    <property type="evidence" value="ECO:0007669"/>
    <property type="project" value="TreeGrafter"/>
</dbReference>
<evidence type="ECO:0000256" key="1">
    <source>
        <dbReference type="ARBA" id="ARBA00022723"/>
    </source>
</evidence>
<feature type="compositionally biased region" description="Basic and acidic residues" evidence="5">
    <location>
        <begin position="329"/>
        <end position="339"/>
    </location>
</feature>
<keyword evidence="1" id="KW-0479">Metal-binding</keyword>
<evidence type="ECO:0000256" key="2">
    <source>
        <dbReference type="ARBA" id="ARBA00022771"/>
    </source>
</evidence>
<evidence type="ECO:0000256" key="5">
    <source>
        <dbReference type="SAM" id="MobiDB-lite"/>
    </source>
</evidence>
<name>S9UPE8_9TRYP</name>